<evidence type="ECO:0000313" key="8">
    <source>
        <dbReference type="Proteomes" id="UP000243376"/>
    </source>
</evidence>
<dbReference type="Pfam" id="PF02527">
    <property type="entry name" value="GidB"/>
    <property type="match status" value="1"/>
</dbReference>
<accession>A0A2J6X3Y3</accession>
<gene>
    <name evidence="6" type="primary">rsmG</name>
    <name evidence="7" type="ORF">C0184_09080</name>
</gene>
<feature type="binding site" evidence="6">
    <location>
        <begin position="102"/>
        <end position="104"/>
    </location>
    <ligand>
        <name>S-adenosyl-L-methionine</name>
        <dbReference type="ChEBI" id="CHEBI:59789"/>
    </ligand>
</feature>
<dbReference type="SUPFAM" id="SSF53335">
    <property type="entry name" value="S-adenosyl-L-methionine-dependent methyltransferases"/>
    <property type="match status" value="1"/>
</dbReference>
<dbReference type="EC" id="2.1.1.-" evidence="6"/>
<comment type="similarity">
    <text evidence="6">Belongs to the methyltransferase superfamily. RNA methyltransferase RsmG family.</text>
</comment>
<keyword evidence="2 6" id="KW-0698">rRNA processing</keyword>
<evidence type="ECO:0000256" key="2">
    <source>
        <dbReference type="ARBA" id="ARBA00022552"/>
    </source>
</evidence>
<evidence type="ECO:0000256" key="6">
    <source>
        <dbReference type="HAMAP-Rule" id="MF_00074"/>
    </source>
</evidence>
<dbReference type="HAMAP" id="MF_00074">
    <property type="entry name" value="16SrRNA_methyltr_G"/>
    <property type="match status" value="1"/>
</dbReference>
<proteinExistence type="inferred from homology"/>
<dbReference type="GO" id="GO:0070043">
    <property type="term" value="F:rRNA (guanine-N7-)-methyltransferase activity"/>
    <property type="evidence" value="ECO:0007669"/>
    <property type="project" value="UniProtKB-UniRule"/>
</dbReference>
<dbReference type="Gene3D" id="3.40.50.150">
    <property type="entry name" value="Vaccinia Virus protein VP39"/>
    <property type="match status" value="1"/>
</dbReference>
<feature type="binding site" evidence="6">
    <location>
        <position position="84"/>
    </location>
    <ligand>
        <name>S-adenosyl-L-methionine</name>
        <dbReference type="ChEBI" id="CHEBI:59789"/>
    </ligand>
</feature>
<comment type="caution">
    <text evidence="7">The sequence shown here is derived from an EMBL/GenBank/DDBJ whole genome shotgun (WGS) entry which is preliminary data.</text>
</comment>
<comment type="function">
    <text evidence="6">Specifically methylates the N7 position of a guanine in 16S rRNA.</text>
</comment>
<evidence type="ECO:0000256" key="3">
    <source>
        <dbReference type="ARBA" id="ARBA00022603"/>
    </source>
</evidence>
<feature type="binding site" evidence="6">
    <location>
        <position position="79"/>
    </location>
    <ligand>
        <name>S-adenosyl-L-methionine</name>
        <dbReference type="ChEBI" id="CHEBI:59789"/>
    </ligand>
</feature>
<dbReference type="AlphaFoldDB" id="A0A2J6X3Y3"/>
<keyword evidence="3 6" id="KW-0489">Methyltransferase</keyword>
<dbReference type="NCBIfam" id="TIGR00138">
    <property type="entry name" value="rsmG_gidB"/>
    <property type="match status" value="1"/>
</dbReference>
<comment type="subcellular location">
    <subcellularLocation>
        <location evidence="6">Cytoplasm</location>
    </subcellularLocation>
</comment>
<evidence type="ECO:0000313" key="7">
    <source>
        <dbReference type="EMBL" id="PMP80645.1"/>
    </source>
</evidence>
<dbReference type="PIRSF" id="PIRSF003078">
    <property type="entry name" value="GidB"/>
    <property type="match status" value="1"/>
</dbReference>
<sequence>MTGNSERLLIETTTAWGIPLSEHQYAQFQRYLDELIIWNDRFNLTAIRDRSAMIRRHLLDSLYLARDWRTAPANLIDIGSGAGFPALPLKIAYPTLPVTLVEATGKKAAFLRHVIECLELTDVRVLNERIEIVGRNPAEREQYEVVTARAVAELRVLVEYALPLLRMGGRLLAPKGHDPADEIAAAQHALHALGGEVSAYEPVHIPGEEPRSLVIITKIAPTPSRFPRAIGIPARRPL</sequence>
<dbReference type="PANTHER" id="PTHR31760:SF0">
    <property type="entry name" value="S-ADENOSYL-L-METHIONINE-DEPENDENT METHYLTRANSFERASES SUPERFAMILY PROTEIN"/>
    <property type="match status" value="1"/>
</dbReference>
<feature type="binding site" evidence="6">
    <location>
        <position position="149"/>
    </location>
    <ligand>
        <name>S-adenosyl-L-methionine</name>
        <dbReference type="ChEBI" id="CHEBI:59789"/>
    </ligand>
</feature>
<dbReference type="EMBL" id="PNIQ01000602">
    <property type="protein sequence ID" value="PMP80645.1"/>
    <property type="molecule type" value="Genomic_DNA"/>
</dbReference>
<dbReference type="GO" id="GO:0005829">
    <property type="term" value="C:cytosol"/>
    <property type="evidence" value="ECO:0007669"/>
    <property type="project" value="TreeGrafter"/>
</dbReference>
<dbReference type="FunFam" id="3.40.50.150:FF:000041">
    <property type="entry name" value="Ribosomal RNA small subunit methyltransferase G"/>
    <property type="match status" value="1"/>
</dbReference>
<evidence type="ECO:0000256" key="1">
    <source>
        <dbReference type="ARBA" id="ARBA00022490"/>
    </source>
</evidence>
<dbReference type="PANTHER" id="PTHR31760">
    <property type="entry name" value="S-ADENOSYL-L-METHIONINE-DEPENDENT METHYLTRANSFERASES SUPERFAMILY PROTEIN"/>
    <property type="match status" value="1"/>
</dbReference>
<keyword evidence="1 6" id="KW-0963">Cytoplasm</keyword>
<dbReference type="InterPro" id="IPR003682">
    <property type="entry name" value="rRNA_ssu_MeTfrase_G"/>
</dbReference>
<protein>
    <recommendedName>
        <fullName evidence="6">Ribosomal RNA small subunit methyltransferase G</fullName>
        <ecNumber evidence="6">2.1.1.-</ecNumber>
    </recommendedName>
    <alternativeName>
        <fullName evidence="6">16S rRNA 7-methylguanosine methyltransferase</fullName>
        <shortName evidence="6">16S rRNA m7G methyltransferase</shortName>
    </alternativeName>
</protein>
<organism evidence="7 8">
    <name type="scientific">Chloroflexus aggregans</name>
    <dbReference type="NCBI Taxonomy" id="152260"/>
    <lineage>
        <taxon>Bacteria</taxon>
        <taxon>Bacillati</taxon>
        <taxon>Chloroflexota</taxon>
        <taxon>Chloroflexia</taxon>
        <taxon>Chloroflexales</taxon>
        <taxon>Chloroflexineae</taxon>
        <taxon>Chloroflexaceae</taxon>
        <taxon>Chloroflexus</taxon>
    </lineage>
</organism>
<evidence type="ECO:0000256" key="5">
    <source>
        <dbReference type="ARBA" id="ARBA00022691"/>
    </source>
</evidence>
<dbReference type="InterPro" id="IPR029063">
    <property type="entry name" value="SAM-dependent_MTases_sf"/>
</dbReference>
<evidence type="ECO:0000256" key="4">
    <source>
        <dbReference type="ARBA" id="ARBA00022679"/>
    </source>
</evidence>
<name>A0A2J6X3Y3_9CHLR</name>
<keyword evidence="5 6" id="KW-0949">S-adenosyl-L-methionine</keyword>
<reference evidence="7 8" key="1">
    <citation type="submission" date="2018-01" db="EMBL/GenBank/DDBJ databases">
        <title>Metagenomic assembled genomes from two thermal pools in the Uzon Caldera, Kamchatka, Russia.</title>
        <authorList>
            <person name="Wilkins L."/>
            <person name="Ettinger C."/>
        </authorList>
    </citation>
    <scope>NUCLEOTIDE SEQUENCE [LARGE SCALE GENOMIC DNA]</scope>
    <source>
        <strain evidence="7">ZAV-02</strain>
    </source>
</reference>
<keyword evidence="4 6" id="KW-0808">Transferase</keyword>
<feature type="binding site" evidence="6">
    <location>
        <begin position="130"/>
        <end position="131"/>
    </location>
    <ligand>
        <name>S-adenosyl-L-methionine</name>
        <dbReference type="ChEBI" id="CHEBI:59789"/>
    </ligand>
</feature>
<dbReference type="Proteomes" id="UP000243376">
    <property type="component" value="Unassembled WGS sequence"/>
</dbReference>